<evidence type="ECO:0000313" key="7">
    <source>
        <dbReference type="Proteomes" id="UP001273531"/>
    </source>
</evidence>
<dbReference type="SUPFAM" id="SSF53901">
    <property type="entry name" value="Thiolase-like"/>
    <property type="match status" value="1"/>
</dbReference>
<reference evidence="6 7" key="1">
    <citation type="submission" date="2023-10" db="EMBL/GenBank/DDBJ databases">
        <title>Sphingomonas sp. HF-S4 16S ribosomal RNA gene Genome sequencing and assembly.</title>
        <authorList>
            <person name="Lee H."/>
        </authorList>
    </citation>
    <scope>NUCLEOTIDE SEQUENCE [LARGE SCALE GENOMIC DNA]</scope>
    <source>
        <strain evidence="6 7">HF-S4</strain>
    </source>
</reference>
<dbReference type="InterPro" id="IPR050091">
    <property type="entry name" value="PKS_NRPS_Biosynth_Enz"/>
</dbReference>
<dbReference type="Gene3D" id="3.40.50.720">
    <property type="entry name" value="NAD(P)-binding Rossmann-like Domain"/>
    <property type="match status" value="1"/>
</dbReference>
<dbReference type="Pfam" id="PF16197">
    <property type="entry name" value="KAsynt_C_assoc"/>
    <property type="match status" value="1"/>
</dbReference>
<dbReference type="InterPro" id="IPR036291">
    <property type="entry name" value="NAD(P)-bd_dom_sf"/>
</dbReference>
<dbReference type="SMART" id="SM01294">
    <property type="entry name" value="PKS_PP_betabranch"/>
    <property type="match status" value="1"/>
</dbReference>
<dbReference type="PANTHER" id="PTHR43775">
    <property type="entry name" value="FATTY ACID SYNTHASE"/>
    <property type="match status" value="1"/>
</dbReference>
<dbReference type="Pfam" id="PF00501">
    <property type="entry name" value="AMP-binding"/>
    <property type="match status" value="1"/>
</dbReference>
<dbReference type="InterPro" id="IPR014043">
    <property type="entry name" value="Acyl_transferase_dom"/>
</dbReference>
<dbReference type="InterPro" id="IPR016036">
    <property type="entry name" value="Malonyl_transacylase_ACP-bd"/>
</dbReference>
<evidence type="ECO:0000256" key="3">
    <source>
        <dbReference type="ARBA" id="ARBA00022679"/>
    </source>
</evidence>
<dbReference type="Gene3D" id="1.10.1200.10">
    <property type="entry name" value="ACP-like"/>
    <property type="match status" value="1"/>
</dbReference>
<evidence type="ECO:0000313" key="6">
    <source>
        <dbReference type="EMBL" id="MDV3457679.1"/>
    </source>
</evidence>
<dbReference type="CDD" id="cd08955">
    <property type="entry name" value="KR_2_FAS_SDR_x"/>
    <property type="match status" value="1"/>
</dbReference>
<dbReference type="Pfam" id="PF00975">
    <property type="entry name" value="Thioesterase"/>
    <property type="match status" value="1"/>
</dbReference>
<dbReference type="SUPFAM" id="SSF52151">
    <property type="entry name" value="FabD/lysophospholipase-like"/>
    <property type="match status" value="1"/>
</dbReference>
<organism evidence="6 7">
    <name type="scientific">Sphingomonas agrestis</name>
    <dbReference type="NCBI Taxonomy" id="3080540"/>
    <lineage>
        <taxon>Bacteria</taxon>
        <taxon>Pseudomonadati</taxon>
        <taxon>Pseudomonadota</taxon>
        <taxon>Alphaproteobacteria</taxon>
        <taxon>Sphingomonadales</taxon>
        <taxon>Sphingomonadaceae</taxon>
        <taxon>Sphingomonas</taxon>
    </lineage>
</organism>
<dbReference type="Pfam" id="PF00698">
    <property type="entry name" value="Acyl_transf_1"/>
    <property type="match status" value="1"/>
</dbReference>
<dbReference type="Pfam" id="PF00550">
    <property type="entry name" value="PP-binding"/>
    <property type="match status" value="1"/>
</dbReference>
<dbReference type="CDD" id="cd00833">
    <property type="entry name" value="PKS"/>
    <property type="match status" value="1"/>
</dbReference>
<dbReference type="SMART" id="SM00824">
    <property type="entry name" value="PKS_TE"/>
    <property type="match status" value="1"/>
</dbReference>
<dbReference type="InterPro" id="IPR036736">
    <property type="entry name" value="ACP-like_sf"/>
</dbReference>
<dbReference type="SUPFAM" id="SSF55048">
    <property type="entry name" value="Probable ACP-binding domain of malonyl-CoA ACP transacylase"/>
    <property type="match status" value="1"/>
</dbReference>
<dbReference type="InterPro" id="IPR016039">
    <property type="entry name" value="Thiolase-like"/>
</dbReference>
<dbReference type="SUPFAM" id="SSF53474">
    <property type="entry name" value="alpha/beta-Hydrolases"/>
    <property type="match status" value="1"/>
</dbReference>
<sequence>MDLIDGMAAASAREALVFLNVRGEVSESVTYGVLRTGARRLAANLRRHMLPGQAVLLAVETQADFVFGFCGATLAGVIPAPVAPLRRKANAPEVQRILRILLRDGIEYVIVDRGEADRARAILAEAGLGAVTVLDIGALRDGPGGMFEPAAPDPEAIAYLQYTSGSTASPKGVVLRHRNVLANLRFMESVFARTEPVRVASWLPLHHDMGLVGHLFTILYERGFGVFMPPAGFLADPGLWLGAVHRYRANLSAAPNFALEYCVRKARPDPAWDLSCWKYIYIGSETVSLPVLKGFAERFGDNGVAEAALRPVYGLAEATLLAAGGAAGLADLVPRIESHGPQARQLLPYFLHDGLAISIRNPHNGSELPAGESGEIWIEGDSVSPGYFGALPDQESGRLATGDLGFLRDGALYVTGRLKEIVVIRGQNHTVEDIELVAVDGICGHAPHHRTACAADIGARSEYLVVFQEVARHLPLDQARAIHARITANITETFGVAPAEVVLLPAGLLPRTPNNKIARAECLRRYRAGELRTLHVLSGPPAAEAQTRAPADPVVIVGMACRFPGADNPEQFWQNLAAGTDSITEVPATRWDNDLFYDAHPAVPGKVNTKWGGFLADISHFDPEFFGISTLEAPEIDPQQRLLLETSYRLLEDAGWKKQRLVGSATGVFVGISTNDYLYSKIKLSPGMTSFNAYAGLGNANSIAANRLSYVYDLRGPSIAVDTACSSSLTAFHLGAQAILAGECDQAIVGGVNATLSPGPTITLSQFGMMAPDGRCKSFDARADGYVRAEGCGLVMLKRQSAALADGDRILAVLEASVTGQDGASAGITYPNGAAQQALIARALGRAGLEGGEISYMEAHGTGTAAGDPVEVEALKAFYGTGADCALGSVKANIGHLEAAAGIASVIKVLLMLRHREMPPQINLHEINPKLGLAGTGLRIPRARAAWAAEGRRRAAISSFGFGGALAHVLLVEPLEPPVAQPTADFSAGDPHPLVVSGATPGGLRAQLNAMADWLESHPRLSYRDICHSQAACRSDLRYRSAVLATSRKGAAERIASLLQTERAPNPARNDVATAFLFTGQGEHYLHMGRELYRRFVLFRQEFDRCAAVIDRPSHAHTLSQLAFEVEDTREWADILMQPILFAVQHALSQLLLACGVAPGMLIGHSLGEYAAASLAGCLAPEDAMRILHRRGELMCALPGGNFMAVIFAARSLVEPELDQAKAQVAAVNSPGKTVISGNGHEVDRVRLLFEQRGHEGYFLKTGQAYHSHIMDPILEDFRASLAAYKFVPPQRPWISTLTGRLMTAAPDAGHWVEHLRRPVLFSPALASLGDTEFDFIEVGPGASGLAGARETLQRRDALYLRTLNPRKGERTESYFLLEALCRLYERGAPVDWSPILSGTARPDLLPRQVLERKPYWIKGFTAKDLSAFAPDAKPAAKPGQNWHYTLRWREAGGVAASEQGYNRAPHWLLVAAPGPLTEAIIASAKKRGEPLFWVNSAKPVPDWSRTLGRIFNLKSRSGEKSWKLLYLDEPGGAETPIDAAQTRIFGRLFPLLRSLHGQGVACPVWIVTQNSQKVKEDEALNLAAAPLWGFAKTLFLEHPEWRGGQIDLSASDPAPETARQLLDKMLTPAFEACIALRGSAQYVQELQPAPLSAAVCNDFRGDGAFIVTGGLGGLGLATAEWIVRKGGRHLILLGRTAPKDEVRERIAILQAAGAKVETRAMDIRDSAALAALFAELDAAGVPVRGIVHAAGENWFGKVLALNPARFLETLRTKVGAAWELHLQTAQRDLDCFILFSSVSALWGSVELSHYTAANHFLDALSLHRAQRGLPSLSIDWGPWAEAGMSANPADQAVLEKLGFALMPPAPALTALEAAMAADRPLSLIADIDWERFQLFIDFCPQPSLFTAVAVRHERTEMARPGRLDAILAASPEGARELIEKAVRMELRAVTLIESSFTIDAEQRFNFIGMDSLMALSFAAALETYFRIELPSTLTYNYPTIRAVTDFIAAQLRGQLGALPSAPAAPQNRWFSSLSATSTGGPVLFCLPFAGSGASAFTGLAQALGDTAEVIGVQTPGREDHAGAPAFRRMDALIGALAPLLPCENPFYLYGHSMGAAIAVELALALQRLGRPQPVGLIVSGAHPPGERRQLAVHDLPEEEFIQQVLRTYASPHEPEARAQALAKLQPLLRADLELFETHQASMGQLDVPVAALYARQDPMVDAEAMRGWASFSTGDFLFCNLDGTHQLVTDAPQDLAKAIRRAMASFRP</sequence>
<dbReference type="InterPro" id="IPR032821">
    <property type="entry name" value="PKS_assoc"/>
</dbReference>
<dbReference type="InterPro" id="IPR042099">
    <property type="entry name" value="ANL_N_sf"/>
</dbReference>
<dbReference type="InterPro" id="IPR014031">
    <property type="entry name" value="Ketoacyl_synth_C"/>
</dbReference>
<evidence type="ECO:0000256" key="1">
    <source>
        <dbReference type="ARBA" id="ARBA00022450"/>
    </source>
</evidence>
<dbReference type="SMART" id="SM00827">
    <property type="entry name" value="PKS_AT"/>
    <property type="match status" value="1"/>
</dbReference>
<dbReference type="Gene3D" id="3.40.50.12780">
    <property type="entry name" value="N-terminal domain of ligase-like"/>
    <property type="match status" value="1"/>
</dbReference>
<dbReference type="InterPro" id="IPR020802">
    <property type="entry name" value="TesA-like"/>
</dbReference>
<dbReference type="Gene3D" id="3.30.70.3290">
    <property type="match status" value="1"/>
</dbReference>
<dbReference type="Pfam" id="PF00109">
    <property type="entry name" value="ketoacyl-synt"/>
    <property type="match status" value="1"/>
</dbReference>
<dbReference type="Pfam" id="PF08659">
    <property type="entry name" value="KR"/>
    <property type="match status" value="1"/>
</dbReference>
<dbReference type="Pfam" id="PF02801">
    <property type="entry name" value="Ketoacyl-synt_C"/>
    <property type="match status" value="1"/>
</dbReference>
<accession>A0ABU3Y8T0</accession>
<dbReference type="InterPro" id="IPR016035">
    <property type="entry name" value="Acyl_Trfase/lysoPLipase"/>
</dbReference>
<feature type="domain" description="Ketosynthase family 3 (KS3)" evidence="5">
    <location>
        <begin position="551"/>
        <end position="973"/>
    </location>
</feature>
<dbReference type="SMART" id="SM00825">
    <property type="entry name" value="PKS_KS"/>
    <property type="match status" value="1"/>
</dbReference>
<dbReference type="EMBL" id="JAWJEJ010000001">
    <property type="protein sequence ID" value="MDV3457679.1"/>
    <property type="molecule type" value="Genomic_DNA"/>
</dbReference>
<dbReference type="PANTHER" id="PTHR43775:SF37">
    <property type="entry name" value="SI:DKEY-61P9.11"/>
    <property type="match status" value="1"/>
</dbReference>
<dbReference type="InterPro" id="IPR009081">
    <property type="entry name" value="PP-bd_ACP"/>
</dbReference>
<dbReference type="Proteomes" id="UP001273531">
    <property type="component" value="Unassembled WGS sequence"/>
</dbReference>
<keyword evidence="1" id="KW-0596">Phosphopantetheine</keyword>
<dbReference type="InterPro" id="IPR001031">
    <property type="entry name" value="Thioesterase"/>
</dbReference>
<dbReference type="Gene3D" id="3.40.50.1820">
    <property type="entry name" value="alpha/beta hydrolase"/>
    <property type="match status" value="1"/>
</dbReference>
<name>A0ABU3Y8T0_9SPHN</name>
<dbReference type="SUPFAM" id="SSF56801">
    <property type="entry name" value="Acetyl-CoA synthetase-like"/>
    <property type="match status" value="1"/>
</dbReference>
<dbReference type="RefSeq" id="WP_317226811.1">
    <property type="nucleotide sequence ID" value="NZ_JAWJEJ010000001.1"/>
</dbReference>
<keyword evidence="2" id="KW-0597">Phosphoprotein</keyword>
<comment type="caution">
    <text evidence="6">The sequence shown here is derived from an EMBL/GenBank/DDBJ whole genome shotgun (WGS) entry which is preliminary data.</text>
</comment>
<proteinExistence type="predicted"/>
<dbReference type="InterPro" id="IPR013968">
    <property type="entry name" value="PKS_KR"/>
</dbReference>
<dbReference type="SMART" id="SM00823">
    <property type="entry name" value="PKS_PP"/>
    <property type="match status" value="1"/>
</dbReference>
<feature type="domain" description="Carrier" evidence="4">
    <location>
        <begin position="1934"/>
        <end position="2012"/>
    </location>
</feature>
<dbReference type="InterPro" id="IPR000873">
    <property type="entry name" value="AMP-dep_synth/lig_dom"/>
</dbReference>
<dbReference type="InterPro" id="IPR020806">
    <property type="entry name" value="PKS_PP-bd"/>
</dbReference>
<dbReference type="InterPro" id="IPR020841">
    <property type="entry name" value="PKS_Beta-ketoAc_synthase_dom"/>
</dbReference>
<dbReference type="InterPro" id="IPR018201">
    <property type="entry name" value="Ketoacyl_synth_AS"/>
</dbReference>
<dbReference type="InterPro" id="IPR045851">
    <property type="entry name" value="AMP-bd_C_sf"/>
</dbReference>
<dbReference type="Gene3D" id="3.30.300.30">
    <property type="match status" value="1"/>
</dbReference>
<dbReference type="SUPFAM" id="SSF51735">
    <property type="entry name" value="NAD(P)-binding Rossmann-fold domains"/>
    <property type="match status" value="2"/>
</dbReference>
<dbReference type="PROSITE" id="PS00606">
    <property type="entry name" value="KS3_1"/>
    <property type="match status" value="1"/>
</dbReference>
<dbReference type="Gene3D" id="3.40.47.10">
    <property type="match status" value="1"/>
</dbReference>
<gene>
    <name evidence="6" type="ORF">RZN05_11840</name>
</gene>
<dbReference type="InterPro" id="IPR014030">
    <property type="entry name" value="Ketoacyl_synth_N"/>
</dbReference>
<dbReference type="SMART" id="SM00822">
    <property type="entry name" value="PKS_KR"/>
    <property type="match status" value="1"/>
</dbReference>
<protein>
    <submittedName>
        <fullName evidence="6">SDR family NAD(P)-dependent oxidoreductase</fullName>
    </submittedName>
</protein>
<dbReference type="PROSITE" id="PS50075">
    <property type="entry name" value="CARRIER"/>
    <property type="match status" value="1"/>
</dbReference>
<evidence type="ECO:0000256" key="2">
    <source>
        <dbReference type="ARBA" id="ARBA00022553"/>
    </source>
</evidence>
<dbReference type="InterPro" id="IPR057326">
    <property type="entry name" value="KR_dom"/>
</dbReference>
<dbReference type="Gene3D" id="3.40.366.10">
    <property type="entry name" value="Malonyl-Coenzyme A Acyl Carrier Protein, domain 2"/>
    <property type="match status" value="1"/>
</dbReference>
<evidence type="ECO:0000259" key="4">
    <source>
        <dbReference type="PROSITE" id="PS50075"/>
    </source>
</evidence>
<dbReference type="PROSITE" id="PS52004">
    <property type="entry name" value="KS3_2"/>
    <property type="match status" value="1"/>
</dbReference>
<dbReference type="InterPro" id="IPR029058">
    <property type="entry name" value="AB_hydrolase_fold"/>
</dbReference>
<dbReference type="InterPro" id="IPR001227">
    <property type="entry name" value="Ac_transferase_dom_sf"/>
</dbReference>
<keyword evidence="7" id="KW-1185">Reference proteome</keyword>
<keyword evidence="3" id="KW-0808">Transferase</keyword>
<evidence type="ECO:0000259" key="5">
    <source>
        <dbReference type="PROSITE" id="PS52004"/>
    </source>
</evidence>
<dbReference type="SUPFAM" id="SSF47336">
    <property type="entry name" value="ACP-like"/>
    <property type="match status" value="1"/>
</dbReference>